<keyword evidence="2" id="KW-0479">Metal-binding</keyword>
<dbReference type="GO" id="GO:0005524">
    <property type="term" value="F:ATP binding"/>
    <property type="evidence" value="ECO:0007669"/>
    <property type="project" value="UniProtKB-KW"/>
</dbReference>
<dbReference type="GO" id="GO:0140358">
    <property type="term" value="F:P-type transmembrane transporter activity"/>
    <property type="evidence" value="ECO:0007669"/>
    <property type="project" value="InterPro"/>
</dbReference>
<dbReference type="Gene3D" id="3.40.50.1000">
    <property type="entry name" value="HAD superfamily/HAD-like"/>
    <property type="match status" value="1"/>
</dbReference>
<dbReference type="AlphaFoldDB" id="A0A9W7B0S0"/>
<dbReference type="GO" id="GO:0019829">
    <property type="term" value="F:ATPase-coupled monoatomic cation transmembrane transporter activity"/>
    <property type="evidence" value="ECO:0007669"/>
    <property type="project" value="TreeGrafter"/>
</dbReference>
<evidence type="ECO:0000256" key="2">
    <source>
        <dbReference type="ARBA" id="ARBA00022723"/>
    </source>
</evidence>
<gene>
    <name evidence="7" type="ORF">TrST_g4460</name>
</gene>
<evidence type="ECO:0000256" key="1">
    <source>
        <dbReference type="ARBA" id="ARBA00004141"/>
    </source>
</evidence>
<reference evidence="8" key="1">
    <citation type="journal article" date="2023" name="Commun. Biol.">
        <title>Genome analysis of Parmales, the sister group of diatoms, reveals the evolutionary specialization of diatoms from phago-mixotrophs to photoautotrophs.</title>
        <authorList>
            <person name="Ban H."/>
            <person name="Sato S."/>
            <person name="Yoshikawa S."/>
            <person name="Yamada K."/>
            <person name="Nakamura Y."/>
            <person name="Ichinomiya M."/>
            <person name="Sato N."/>
            <person name="Blanc-Mathieu R."/>
            <person name="Endo H."/>
            <person name="Kuwata A."/>
            <person name="Ogata H."/>
        </authorList>
    </citation>
    <scope>NUCLEOTIDE SEQUENCE [LARGE SCALE GENOMIC DNA]</scope>
    <source>
        <strain evidence="8">NIES 3701</strain>
    </source>
</reference>
<keyword evidence="3" id="KW-0547">Nucleotide-binding</keyword>
<keyword evidence="8" id="KW-1185">Reference proteome</keyword>
<protein>
    <submittedName>
        <fullName evidence="7">Uncharacterized protein</fullName>
    </submittedName>
</protein>
<dbReference type="GO" id="GO:0046872">
    <property type="term" value="F:metal ion binding"/>
    <property type="evidence" value="ECO:0007669"/>
    <property type="project" value="UniProtKB-KW"/>
</dbReference>
<evidence type="ECO:0000313" key="7">
    <source>
        <dbReference type="EMBL" id="GMH78997.1"/>
    </source>
</evidence>
<sequence length="568" mass="63240">MFLSLLTSAGSGTGFNSTYLEEESLEIARDGDRCVAGQVSVNNKTVGEWVCRFSSKLRYDSKETIEKLERGGVECKMCTGDRLEAGVKCWRELGREVDYIVKMSGGRLWKSGKKGLRKFKGTEKGRWAVTGECLDYIDDFSRIDVVGEAQPSDKLKYLQGLKDGVYETVGMVGDGENDEEAVKGADFSASVLGGWGEREGWKEESGGLAYRMLKRATQKNATLLTNIMTEIKRDSLTLSVTEKSALLYDDDLPSSTTRATTNTPAVPSLENKLTSQYTILTPSVAVLPRLFPLISSLNSLSQIQDVQEMVERLLSALDFYICTTYKVKYHKNMWAFGGTIINLAYEIQEMTGKNPLRLTTVNREGSRGILQALVKCLALIYVGRRGVEIEKETAAKNIVKVASDNALGKCVLDSDFDNLKKSEVARKVKSGRIYRSRILTNYMYIMGWCQSISLILCNTDVRFNNGVLDSDAFTFIILGCVCYFNAIITGKVDVGLKGMNFEEGAFIVKCCLGELGLNFFAERLERKKTKQKRTRTKEQEKERRNRGVIILGVTALAGLDVWASLRKG</sequence>
<dbReference type="EMBL" id="BRXY01000229">
    <property type="protein sequence ID" value="GMH78997.1"/>
    <property type="molecule type" value="Genomic_DNA"/>
</dbReference>
<comment type="caution">
    <text evidence="7">The sequence shown here is derived from an EMBL/GenBank/DDBJ whole genome shotgun (WGS) entry which is preliminary data.</text>
</comment>
<name>A0A9W7B0S0_9STRA</name>
<keyword evidence="4" id="KW-0067">ATP-binding</keyword>
<accession>A0A9W7B0S0</accession>
<keyword evidence="5" id="KW-0460">Magnesium</keyword>
<organism evidence="7 8">
    <name type="scientific">Triparma strigata</name>
    <dbReference type="NCBI Taxonomy" id="1606541"/>
    <lineage>
        <taxon>Eukaryota</taxon>
        <taxon>Sar</taxon>
        <taxon>Stramenopiles</taxon>
        <taxon>Ochrophyta</taxon>
        <taxon>Bolidophyceae</taxon>
        <taxon>Parmales</taxon>
        <taxon>Triparmaceae</taxon>
        <taxon>Triparma</taxon>
    </lineage>
</organism>
<evidence type="ECO:0000256" key="5">
    <source>
        <dbReference type="ARBA" id="ARBA00022842"/>
    </source>
</evidence>
<evidence type="ECO:0000256" key="6">
    <source>
        <dbReference type="ARBA" id="ARBA00022967"/>
    </source>
</evidence>
<dbReference type="SUPFAM" id="SSF56784">
    <property type="entry name" value="HAD-like"/>
    <property type="match status" value="1"/>
</dbReference>
<dbReference type="InterPro" id="IPR006544">
    <property type="entry name" value="P-type_TPase_V"/>
</dbReference>
<dbReference type="PANTHER" id="PTHR45630">
    <property type="entry name" value="CATION-TRANSPORTING ATPASE-RELATED"/>
    <property type="match status" value="1"/>
</dbReference>
<evidence type="ECO:0000256" key="3">
    <source>
        <dbReference type="ARBA" id="ARBA00022741"/>
    </source>
</evidence>
<dbReference type="GO" id="GO:0016020">
    <property type="term" value="C:membrane"/>
    <property type="evidence" value="ECO:0007669"/>
    <property type="project" value="UniProtKB-SubCell"/>
</dbReference>
<comment type="subcellular location">
    <subcellularLocation>
        <location evidence="1">Membrane</location>
        <topology evidence="1">Multi-pass membrane protein</topology>
    </subcellularLocation>
</comment>
<dbReference type="InterPro" id="IPR023214">
    <property type="entry name" value="HAD_sf"/>
</dbReference>
<dbReference type="Proteomes" id="UP001165085">
    <property type="component" value="Unassembled WGS sequence"/>
</dbReference>
<evidence type="ECO:0000256" key="4">
    <source>
        <dbReference type="ARBA" id="ARBA00022840"/>
    </source>
</evidence>
<keyword evidence="6" id="KW-1278">Translocase</keyword>
<evidence type="ECO:0000313" key="8">
    <source>
        <dbReference type="Proteomes" id="UP001165085"/>
    </source>
</evidence>
<dbReference type="InterPro" id="IPR036412">
    <property type="entry name" value="HAD-like_sf"/>
</dbReference>
<proteinExistence type="predicted"/>